<dbReference type="EMBL" id="DXET01000248">
    <property type="protein sequence ID" value="HIX82503.1"/>
    <property type="molecule type" value="Genomic_DNA"/>
</dbReference>
<gene>
    <name evidence="1" type="ORF">H9980_11135</name>
</gene>
<accession>A0A9D1XMY5</accession>
<evidence type="ECO:0000313" key="2">
    <source>
        <dbReference type="Proteomes" id="UP000886724"/>
    </source>
</evidence>
<evidence type="ECO:0000313" key="1">
    <source>
        <dbReference type="EMBL" id="HIX82503.1"/>
    </source>
</evidence>
<proteinExistence type="predicted"/>
<organism evidence="1 2">
    <name type="scientific">Candidatus Erysipelatoclostridium merdavium</name>
    <dbReference type="NCBI Taxonomy" id="2838566"/>
    <lineage>
        <taxon>Bacteria</taxon>
        <taxon>Bacillati</taxon>
        <taxon>Bacillota</taxon>
        <taxon>Erysipelotrichia</taxon>
        <taxon>Erysipelotrichales</taxon>
        <taxon>Erysipelotrichales incertae sedis</taxon>
    </lineage>
</organism>
<dbReference type="AlphaFoldDB" id="A0A9D1XMY5"/>
<name>A0A9D1XMY5_9FIRM</name>
<reference evidence="1" key="2">
    <citation type="submission" date="2021-04" db="EMBL/GenBank/DDBJ databases">
        <authorList>
            <person name="Gilroy R."/>
        </authorList>
    </citation>
    <scope>NUCLEOTIDE SEQUENCE</scope>
    <source>
        <strain evidence="1">ChiGjej1B1-14440</strain>
    </source>
</reference>
<dbReference type="Proteomes" id="UP000886724">
    <property type="component" value="Unassembled WGS sequence"/>
</dbReference>
<protein>
    <submittedName>
        <fullName evidence="1">Uncharacterized protein</fullName>
    </submittedName>
</protein>
<sequence>MKKVLKNKDRDSLEPAMKALLEIEGQKVNYVDNHYLIPLLELIKSIV</sequence>
<comment type="caution">
    <text evidence="1">The sequence shown here is derived from an EMBL/GenBank/DDBJ whole genome shotgun (WGS) entry which is preliminary data.</text>
</comment>
<reference evidence="1" key="1">
    <citation type="journal article" date="2021" name="PeerJ">
        <title>Extensive microbial diversity within the chicken gut microbiome revealed by metagenomics and culture.</title>
        <authorList>
            <person name="Gilroy R."/>
            <person name="Ravi A."/>
            <person name="Getino M."/>
            <person name="Pursley I."/>
            <person name="Horton D.L."/>
            <person name="Alikhan N.F."/>
            <person name="Baker D."/>
            <person name="Gharbi K."/>
            <person name="Hall N."/>
            <person name="Watson M."/>
            <person name="Adriaenssens E.M."/>
            <person name="Foster-Nyarko E."/>
            <person name="Jarju S."/>
            <person name="Secka A."/>
            <person name="Antonio M."/>
            <person name="Oren A."/>
            <person name="Chaudhuri R.R."/>
            <person name="La Ragione R."/>
            <person name="Hildebrand F."/>
            <person name="Pallen M.J."/>
        </authorList>
    </citation>
    <scope>NUCLEOTIDE SEQUENCE</scope>
    <source>
        <strain evidence="1">ChiGjej1B1-14440</strain>
    </source>
</reference>